<accession>A0A815CIU5</accession>
<evidence type="ECO:0000259" key="7">
    <source>
        <dbReference type="Pfam" id="PF08016"/>
    </source>
</evidence>
<feature type="transmembrane region" description="Helical" evidence="6">
    <location>
        <begin position="328"/>
        <end position="350"/>
    </location>
</feature>
<reference evidence="8" key="1">
    <citation type="submission" date="2021-02" db="EMBL/GenBank/DDBJ databases">
        <authorList>
            <person name="Nowell W R."/>
        </authorList>
    </citation>
    <scope>NUCLEOTIDE SEQUENCE</scope>
</reference>
<feature type="transmembrane region" description="Helical" evidence="6">
    <location>
        <begin position="387"/>
        <end position="413"/>
    </location>
</feature>
<dbReference type="AlphaFoldDB" id="A0A815CIU5"/>
<keyword evidence="5 6" id="KW-0472">Membrane</keyword>
<dbReference type="Gene3D" id="1.10.287.70">
    <property type="match status" value="1"/>
</dbReference>
<keyword evidence="4 6" id="KW-1133">Transmembrane helix</keyword>
<evidence type="ECO:0000313" key="9">
    <source>
        <dbReference type="Proteomes" id="UP000663889"/>
    </source>
</evidence>
<dbReference type="InterPro" id="IPR051223">
    <property type="entry name" value="Polycystin"/>
</dbReference>
<gene>
    <name evidence="8" type="ORF">SEV965_LOCUS25382</name>
</gene>
<comment type="similarity">
    <text evidence="2">Belongs to the polycystin family.</text>
</comment>
<comment type="subcellular location">
    <subcellularLocation>
        <location evidence="1">Membrane</location>
        <topology evidence="1">Multi-pass membrane protein</topology>
    </subcellularLocation>
</comment>
<dbReference type="InterPro" id="IPR013122">
    <property type="entry name" value="PKD1_2_channel"/>
</dbReference>
<evidence type="ECO:0000256" key="1">
    <source>
        <dbReference type="ARBA" id="ARBA00004141"/>
    </source>
</evidence>
<dbReference type="PANTHER" id="PTHR10877">
    <property type="entry name" value="POLYCYSTIN FAMILY MEMBER"/>
    <property type="match status" value="1"/>
</dbReference>
<feature type="domain" description="Polycystin cation channel PKD1/PKD2" evidence="7">
    <location>
        <begin position="304"/>
        <end position="417"/>
    </location>
</feature>
<evidence type="ECO:0000256" key="3">
    <source>
        <dbReference type="ARBA" id="ARBA00022692"/>
    </source>
</evidence>
<dbReference type="PANTHER" id="PTHR10877:SF194">
    <property type="entry name" value="LOCATION OF VULVA DEFECTIVE 1"/>
    <property type="match status" value="1"/>
</dbReference>
<sequence length="482" mass="56915">MLRVRDVILLLFIITDDQNWVSANINSLDLQFKKSISNLNENLNTSEKFELNTQLISITLEKLSSNNITDKQLFQLNGANVRFPQLNINKSIIIKLITLPFSSIVSLTLHDQYGQIINIKNTTNPFEIFIPRKTNILMPSMIRENVTLLSNNLKFKFYYINLTHNLNLSISLHIEIEPENQNLSYLFIIRFSNVPNLKKNLIDEWKLMCPKDRKPHTSKYIYFIDNTRISHHQWAIIGIREMKECNRNNLDDNIQFSSDYSIRMYTSGCYYLDDNNNWQSDGLIVCILRFSRTSIPKETDNYQLLRLLRFNRRLSLFHLTLKKSMKQIIGFLLMFSLVFCAFNGLFYLLFHPYLKQYSTWLYTSLTCFEMISRHMSTVSDLKNVNPLLAGLSLFLFILIAVFLLSNMFISIIVDNFNLLRRELLKHKNEIELIQFTKTKIKQWLNITTYKQEIEKKNPIIEFPNKVNKLANVIDKLYDDTKY</sequence>
<comment type="caution">
    <text evidence="8">The sequence shown here is derived from an EMBL/GenBank/DDBJ whole genome shotgun (WGS) entry which is preliminary data.</text>
</comment>
<protein>
    <recommendedName>
        <fullName evidence="7">Polycystin cation channel PKD1/PKD2 domain-containing protein</fullName>
    </recommendedName>
</protein>
<dbReference type="SUPFAM" id="SSF81324">
    <property type="entry name" value="Voltage-gated potassium channels"/>
    <property type="match status" value="1"/>
</dbReference>
<dbReference type="Proteomes" id="UP000663889">
    <property type="component" value="Unassembled WGS sequence"/>
</dbReference>
<dbReference type="GO" id="GO:0016020">
    <property type="term" value="C:membrane"/>
    <property type="evidence" value="ECO:0007669"/>
    <property type="project" value="UniProtKB-SubCell"/>
</dbReference>
<dbReference type="Pfam" id="PF08016">
    <property type="entry name" value="PKD_channel"/>
    <property type="match status" value="1"/>
</dbReference>
<keyword evidence="3 6" id="KW-0812">Transmembrane</keyword>
<proteinExistence type="inferred from homology"/>
<organism evidence="8 9">
    <name type="scientific">Rotaria sordida</name>
    <dbReference type="NCBI Taxonomy" id="392033"/>
    <lineage>
        <taxon>Eukaryota</taxon>
        <taxon>Metazoa</taxon>
        <taxon>Spiralia</taxon>
        <taxon>Gnathifera</taxon>
        <taxon>Rotifera</taxon>
        <taxon>Eurotatoria</taxon>
        <taxon>Bdelloidea</taxon>
        <taxon>Philodinida</taxon>
        <taxon>Philodinidae</taxon>
        <taxon>Rotaria</taxon>
    </lineage>
</organism>
<evidence type="ECO:0000256" key="2">
    <source>
        <dbReference type="ARBA" id="ARBA00007200"/>
    </source>
</evidence>
<evidence type="ECO:0000256" key="4">
    <source>
        <dbReference type="ARBA" id="ARBA00022989"/>
    </source>
</evidence>
<name>A0A815CIU5_9BILA</name>
<evidence type="ECO:0000313" key="8">
    <source>
        <dbReference type="EMBL" id="CAF1283427.1"/>
    </source>
</evidence>
<evidence type="ECO:0000256" key="6">
    <source>
        <dbReference type="SAM" id="Phobius"/>
    </source>
</evidence>
<dbReference type="EMBL" id="CAJNOU010002040">
    <property type="protein sequence ID" value="CAF1283427.1"/>
    <property type="molecule type" value="Genomic_DNA"/>
</dbReference>
<evidence type="ECO:0000256" key="5">
    <source>
        <dbReference type="ARBA" id="ARBA00023136"/>
    </source>
</evidence>